<feature type="compositionally biased region" description="Basic and acidic residues" evidence="1">
    <location>
        <begin position="1"/>
        <end position="18"/>
    </location>
</feature>
<organism evidence="2 4">
    <name type="scientific">Trifolium pratense</name>
    <name type="common">Red clover</name>
    <dbReference type="NCBI Taxonomy" id="57577"/>
    <lineage>
        <taxon>Eukaryota</taxon>
        <taxon>Viridiplantae</taxon>
        <taxon>Streptophyta</taxon>
        <taxon>Embryophyta</taxon>
        <taxon>Tracheophyta</taxon>
        <taxon>Spermatophyta</taxon>
        <taxon>Magnoliopsida</taxon>
        <taxon>eudicotyledons</taxon>
        <taxon>Gunneridae</taxon>
        <taxon>Pentapetalae</taxon>
        <taxon>rosids</taxon>
        <taxon>fabids</taxon>
        <taxon>Fabales</taxon>
        <taxon>Fabaceae</taxon>
        <taxon>Papilionoideae</taxon>
        <taxon>50 kb inversion clade</taxon>
        <taxon>NPAAA clade</taxon>
        <taxon>Hologalegina</taxon>
        <taxon>IRL clade</taxon>
        <taxon>Trifolieae</taxon>
        <taxon>Trifolium</taxon>
    </lineage>
</organism>
<protein>
    <submittedName>
        <fullName evidence="2">Uncharacterized protein</fullName>
    </submittedName>
</protein>
<dbReference type="EMBL" id="ASHM01063895">
    <property type="protein sequence ID" value="PNX90756.1"/>
    <property type="molecule type" value="Genomic_DNA"/>
</dbReference>
<accession>A0A2K3M7T1</accession>
<dbReference type="EMBL" id="ASHM01052282">
    <property type="protein sequence ID" value="PNX86844.1"/>
    <property type="molecule type" value="Genomic_DNA"/>
</dbReference>
<evidence type="ECO:0000256" key="1">
    <source>
        <dbReference type="SAM" id="MobiDB-lite"/>
    </source>
</evidence>
<gene>
    <name evidence="2" type="ORF">L195_g042927</name>
    <name evidence="3" type="ORF">L195_g046882</name>
</gene>
<feature type="region of interest" description="Disordered" evidence="1">
    <location>
        <begin position="1"/>
        <end position="63"/>
    </location>
</feature>
<dbReference type="Proteomes" id="UP000236291">
    <property type="component" value="Unassembled WGS sequence"/>
</dbReference>
<feature type="non-terminal residue" evidence="2">
    <location>
        <position position="63"/>
    </location>
</feature>
<name>A0A2K3M7T1_TRIPR</name>
<proteinExistence type="predicted"/>
<evidence type="ECO:0000313" key="2">
    <source>
        <dbReference type="EMBL" id="PNX86844.1"/>
    </source>
</evidence>
<dbReference type="AlphaFoldDB" id="A0A2K3M7T1"/>
<sequence>MVDPVHNRDAPMQEEKMNNPRTNKNRCIAGMHQCKQHKEGLAPMQTSQKPDEPVQGWFAPMQT</sequence>
<reference evidence="2 4" key="2">
    <citation type="journal article" date="2017" name="Front. Plant Sci.">
        <title>Gene Classification and Mining of Molecular Markers Useful in Red Clover (Trifolium pratense) Breeding.</title>
        <authorList>
            <person name="Istvanek J."/>
            <person name="Dluhosova J."/>
            <person name="Dluhos P."/>
            <person name="Patkova L."/>
            <person name="Nedelnik J."/>
            <person name="Repkova J."/>
        </authorList>
    </citation>
    <scope>NUCLEOTIDE SEQUENCE [LARGE SCALE GENOMIC DNA]</scope>
    <source>
        <strain evidence="4">cv. Tatra</strain>
        <tissue evidence="2">Young leaves</tissue>
    </source>
</reference>
<comment type="caution">
    <text evidence="2">The sequence shown here is derived from an EMBL/GenBank/DDBJ whole genome shotgun (WGS) entry which is preliminary data.</text>
</comment>
<evidence type="ECO:0000313" key="4">
    <source>
        <dbReference type="Proteomes" id="UP000236291"/>
    </source>
</evidence>
<reference evidence="2 4" key="1">
    <citation type="journal article" date="2014" name="Am. J. Bot.">
        <title>Genome assembly and annotation for red clover (Trifolium pratense; Fabaceae).</title>
        <authorList>
            <person name="Istvanek J."/>
            <person name="Jaros M."/>
            <person name="Krenek A."/>
            <person name="Repkova J."/>
        </authorList>
    </citation>
    <scope>NUCLEOTIDE SEQUENCE [LARGE SCALE GENOMIC DNA]</scope>
    <source>
        <strain evidence="4">cv. Tatra</strain>
        <tissue evidence="2">Young leaves</tissue>
    </source>
</reference>
<evidence type="ECO:0000313" key="3">
    <source>
        <dbReference type="EMBL" id="PNX90756.1"/>
    </source>
</evidence>